<protein>
    <recommendedName>
        <fullName evidence="5">S-methylmethionine:homocysteine methyltransferase</fullName>
    </recommendedName>
</protein>
<evidence type="ECO:0000313" key="9">
    <source>
        <dbReference type="EMBL" id="OAN48454.1"/>
    </source>
</evidence>
<evidence type="ECO:0000256" key="4">
    <source>
        <dbReference type="ARBA" id="ARBA00022833"/>
    </source>
</evidence>
<dbReference type="AlphaFoldDB" id="A0A178MKC3"/>
<dbReference type="InterPro" id="IPR017226">
    <property type="entry name" value="BHMT-like"/>
</dbReference>
<dbReference type="SUPFAM" id="SSF82282">
    <property type="entry name" value="Homocysteine S-methyltransferase"/>
    <property type="match status" value="1"/>
</dbReference>
<dbReference type="InterPro" id="IPR003726">
    <property type="entry name" value="HCY_dom"/>
</dbReference>
<comment type="cofactor">
    <cofactor evidence="6">
        <name>Zn(2+)</name>
        <dbReference type="ChEBI" id="CHEBI:29105"/>
    </cofactor>
    <text evidence="6">Binds 1 zinc ion per subunit.</text>
</comment>
<accession>A0A178MKC3</accession>
<evidence type="ECO:0000256" key="6">
    <source>
        <dbReference type="PIRSR" id="PIRSR037505-2"/>
    </source>
</evidence>
<feature type="binding site" evidence="6 7">
    <location>
        <position position="229"/>
    </location>
    <ligand>
        <name>Zn(2+)</name>
        <dbReference type="ChEBI" id="CHEBI:29105"/>
    </ligand>
</feature>
<dbReference type="GO" id="GO:0033528">
    <property type="term" value="P:S-methylmethionine cycle"/>
    <property type="evidence" value="ECO:0007669"/>
    <property type="project" value="TreeGrafter"/>
</dbReference>
<organism evidence="9 10">
    <name type="scientific">Chloroflexus islandicus</name>
    <dbReference type="NCBI Taxonomy" id="1707952"/>
    <lineage>
        <taxon>Bacteria</taxon>
        <taxon>Bacillati</taxon>
        <taxon>Chloroflexota</taxon>
        <taxon>Chloroflexia</taxon>
        <taxon>Chloroflexales</taxon>
        <taxon>Chloroflexineae</taxon>
        <taxon>Chloroflexaceae</taxon>
        <taxon>Chloroflexus</taxon>
    </lineage>
</organism>
<dbReference type="GO" id="GO:0009086">
    <property type="term" value="P:methionine biosynthetic process"/>
    <property type="evidence" value="ECO:0007669"/>
    <property type="project" value="InterPro"/>
</dbReference>
<dbReference type="EMBL" id="LWQS01000031">
    <property type="protein sequence ID" value="OAN48454.1"/>
    <property type="molecule type" value="Genomic_DNA"/>
</dbReference>
<dbReference type="PIRSF" id="PIRSF037505">
    <property type="entry name" value="Betaine_HMT"/>
    <property type="match status" value="1"/>
</dbReference>
<evidence type="ECO:0000256" key="5">
    <source>
        <dbReference type="ARBA" id="ARBA00076752"/>
    </source>
</evidence>
<dbReference type="NCBIfam" id="NF007020">
    <property type="entry name" value="PRK09485.1"/>
    <property type="match status" value="1"/>
</dbReference>
<feature type="binding site" evidence="6 7">
    <location>
        <position position="295"/>
    </location>
    <ligand>
        <name>Zn(2+)</name>
        <dbReference type="ChEBI" id="CHEBI:29105"/>
    </ligand>
</feature>
<evidence type="ECO:0000313" key="10">
    <source>
        <dbReference type="Proteomes" id="UP000078287"/>
    </source>
</evidence>
<evidence type="ECO:0000256" key="7">
    <source>
        <dbReference type="PROSITE-ProRule" id="PRU00333"/>
    </source>
</evidence>
<evidence type="ECO:0000256" key="3">
    <source>
        <dbReference type="ARBA" id="ARBA00022723"/>
    </source>
</evidence>
<dbReference type="PANTHER" id="PTHR46015:SF1">
    <property type="entry name" value="HOMOCYSTEINE S-METHYLTRANSFERASE-LIKE ISOFORM 1"/>
    <property type="match status" value="1"/>
</dbReference>
<dbReference type="FunFam" id="3.20.20.330:FF:000002">
    <property type="entry name" value="Homocysteine S-methyltransferase"/>
    <property type="match status" value="1"/>
</dbReference>
<dbReference type="Pfam" id="PF02574">
    <property type="entry name" value="S-methyl_trans"/>
    <property type="match status" value="1"/>
</dbReference>
<sequence length="316" mass="33901">MNPIADALAQRPLLILDGALATELERRGCDLADPLWSAKVLIENPALIQAVHADYFAAGADVAITASYQATIPGFMARGLSEAEAIALLQRSVALARAARDAFWAEPANQIGRIRPLVAASIGPYGAYLHDGSEYRGEYGLSVADLIDFHRPRMAALADAEPDLFACETIPCWDEARALVALLPEFPQLTAWISFSARDGVHTSRGEPITEVAAEIAAHPQVAAIGINCTAPRFIADLIRAIRSVTDKPVVVYPNSGEAYDPVCQCWIGLAEVDDFAAQARQWYDAGARLIGGCCRTTPDHIRALAAWAASEVMHG</sequence>
<dbReference type="InterPro" id="IPR036589">
    <property type="entry name" value="HCY_dom_sf"/>
</dbReference>
<keyword evidence="10" id="KW-1185">Reference proteome</keyword>
<proteinExistence type="predicted"/>
<keyword evidence="3 6" id="KW-0479">Metal-binding</keyword>
<evidence type="ECO:0000256" key="2">
    <source>
        <dbReference type="ARBA" id="ARBA00022679"/>
    </source>
</evidence>
<dbReference type="InterPro" id="IPR051486">
    <property type="entry name" value="Hcy_S-methyltransferase"/>
</dbReference>
<feature type="domain" description="Hcy-binding" evidence="8">
    <location>
        <begin position="2"/>
        <end position="309"/>
    </location>
</feature>
<keyword evidence="1 7" id="KW-0489">Methyltransferase</keyword>
<dbReference type="RefSeq" id="WP_066782872.1">
    <property type="nucleotide sequence ID" value="NZ_LWQS01000031.1"/>
</dbReference>
<evidence type="ECO:0000256" key="1">
    <source>
        <dbReference type="ARBA" id="ARBA00022603"/>
    </source>
</evidence>
<gene>
    <name evidence="9" type="primary">mmuM</name>
    <name evidence="9" type="ORF">A6A03_07670</name>
</gene>
<dbReference type="PANTHER" id="PTHR46015">
    <property type="entry name" value="ZGC:172121"/>
    <property type="match status" value="1"/>
</dbReference>
<feature type="binding site" evidence="6 7">
    <location>
        <position position="294"/>
    </location>
    <ligand>
        <name>Zn(2+)</name>
        <dbReference type="ChEBI" id="CHEBI:29105"/>
    </ligand>
</feature>
<keyword evidence="4 6" id="KW-0862">Zinc</keyword>
<dbReference type="GO" id="GO:0008270">
    <property type="term" value="F:zinc ion binding"/>
    <property type="evidence" value="ECO:0007669"/>
    <property type="project" value="InterPro"/>
</dbReference>
<reference evidence="9 10" key="1">
    <citation type="submission" date="2016-04" db="EMBL/GenBank/DDBJ databases">
        <title>Chloroflexus islandicus sp. nov., a thermophilic filamentous anoxygenic phototrophic bacterium from geyser Strokkur (Iceland).</title>
        <authorList>
            <person name="Gaisin V.A."/>
            <person name="Kalashnikov A.M."/>
            <person name="Sukhacheva M.V."/>
            <person name="Grouzdev D.S."/>
            <person name="Ivanov T.M."/>
            <person name="Kuznetsov B."/>
            <person name="Gorlenko V.M."/>
        </authorList>
    </citation>
    <scope>NUCLEOTIDE SEQUENCE [LARGE SCALE GENOMIC DNA]</scope>
    <source>
        <strain evidence="10">isl-2</strain>
    </source>
</reference>
<dbReference type="STRING" id="1707952.A6A03_07670"/>
<comment type="caution">
    <text evidence="9">The sequence shown here is derived from an EMBL/GenBank/DDBJ whole genome shotgun (WGS) entry which is preliminary data.</text>
</comment>
<dbReference type="Gene3D" id="3.20.20.330">
    <property type="entry name" value="Homocysteine-binding-like domain"/>
    <property type="match status" value="1"/>
</dbReference>
<dbReference type="GO" id="GO:0032259">
    <property type="term" value="P:methylation"/>
    <property type="evidence" value="ECO:0007669"/>
    <property type="project" value="UniProtKB-KW"/>
</dbReference>
<dbReference type="OrthoDB" id="9803687at2"/>
<dbReference type="GO" id="GO:0008898">
    <property type="term" value="F:S-adenosylmethionine-homocysteine S-methyltransferase activity"/>
    <property type="evidence" value="ECO:0007669"/>
    <property type="project" value="TreeGrafter"/>
</dbReference>
<dbReference type="Proteomes" id="UP000078287">
    <property type="component" value="Unassembled WGS sequence"/>
</dbReference>
<keyword evidence="2 7" id="KW-0808">Transferase</keyword>
<evidence type="ECO:0000259" key="8">
    <source>
        <dbReference type="PROSITE" id="PS50970"/>
    </source>
</evidence>
<name>A0A178MKC3_9CHLR</name>
<dbReference type="PROSITE" id="PS50970">
    <property type="entry name" value="HCY"/>
    <property type="match status" value="1"/>
</dbReference>